<keyword evidence="5" id="KW-1185">Reference proteome</keyword>
<organism evidence="4 5">
    <name type="scientific">Leptomonas pyrrhocoris</name>
    <name type="common">Firebug parasite</name>
    <dbReference type="NCBI Taxonomy" id="157538"/>
    <lineage>
        <taxon>Eukaryota</taxon>
        <taxon>Discoba</taxon>
        <taxon>Euglenozoa</taxon>
        <taxon>Kinetoplastea</taxon>
        <taxon>Metakinetoplastina</taxon>
        <taxon>Trypanosomatida</taxon>
        <taxon>Trypanosomatidae</taxon>
        <taxon>Leishmaniinae</taxon>
        <taxon>Leptomonas</taxon>
    </lineage>
</organism>
<feature type="compositionally biased region" description="Low complexity" evidence="1">
    <location>
        <begin position="1"/>
        <end position="11"/>
    </location>
</feature>
<dbReference type="InterPro" id="IPR038765">
    <property type="entry name" value="Papain-like_cys_pep_sf"/>
</dbReference>
<sequence>MLPNNMGNSNPGSGGREAGDAAVPFLQRIRSESDTAEGNAAVSVQRNHSSSPHTATACYGGTETHALRKRNPKVSDSGERSSKDDGDVVVVPSRAGGGGGGSSGNNSRPDAGRDVEGECIVVNDNGTDTTADTCMGKVRHFLLNSDSALYALLKWGLAVLLLFFLSFVVFGMIYSEVRYNGNCTVDAGVTDTPALPEGCESPFGAILGAFQNTFAHSNCNGYYVSTVDSYMNFTVPVMDAATGMLTMSSKEFYTGLAWQCVEYARRYWMINGRPKPAYFGSVIGAADIWNLTEVHLLENTSRTLPLRKYKSGDRVVQDGLQPPQAGDIIIYPVQSGGFPVGHVAVVTKVEMGEQGFIYVAEQNWESTQWSGPFYNYSRKIPLRYDPLTTAIILNDPDGKIIGWMRYG</sequence>
<dbReference type="EMBL" id="LGTL01000003">
    <property type="protein sequence ID" value="KPA84371.1"/>
    <property type="molecule type" value="Genomic_DNA"/>
</dbReference>
<dbReference type="PANTHER" id="PTHR30094:SF14">
    <property type="entry name" value="D-ALANYL-GLYCYL ENDOPEPTIDASE-LIKE PROTEIN"/>
    <property type="match status" value="1"/>
</dbReference>
<dbReference type="RefSeq" id="XP_015662810.1">
    <property type="nucleotide sequence ID" value="XM_015799332.1"/>
</dbReference>
<feature type="compositionally biased region" description="Polar residues" evidence="1">
    <location>
        <begin position="42"/>
        <end position="54"/>
    </location>
</feature>
<dbReference type="GeneID" id="26902660"/>
<dbReference type="SUPFAM" id="SSF54001">
    <property type="entry name" value="Cysteine proteinases"/>
    <property type="match status" value="1"/>
</dbReference>
<evidence type="ECO:0000313" key="5">
    <source>
        <dbReference type="Proteomes" id="UP000037923"/>
    </source>
</evidence>
<dbReference type="OMA" id="FIYVAEQ"/>
<feature type="region of interest" description="Disordered" evidence="1">
    <location>
        <begin position="1"/>
        <end position="114"/>
    </location>
</feature>
<proteinExistence type="predicted"/>
<name>A0A0N0DYQ7_LEPPY</name>
<evidence type="ECO:0000256" key="2">
    <source>
        <dbReference type="SAM" id="Phobius"/>
    </source>
</evidence>
<evidence type="ECO:0000256" key="1">
    <source>
        <dbReference type="SAM" id="MobiDB-lite"/>
    </source>
</evidence>
<dbReference type="InterPro" id="IPR051705">
    <property type="entry name" value="Gsp_Synthetase/Amidase"/>
</dbReference>
<gene>
    <name evidence="4" type="ORF">ABB37_02365</name>
</gene>
<dbReference type="OrthoDB" id="299748at2759"/>
<comment type="caution">
    <text evidence="4">The sequence shown here is derived from an EMBL/GenBank/DDBJ whole genome shotgun (WGS) entry which is preliminary data.</text>
</comment>
<feature type="transmembrane region" description="Helical" evidence="2">
    <location>
        <begin position="149"/>
        <end position="174"/>
    </location>
</feature>
<dbReference type="AlphaFoldDB" id="A0A0N0DYQ7"/>
<keyword evidence="2" id="KW-0812">Transmembrane</keyword>
<keyword evidence="2" id="KW-1133">Transmembrane helix</keyword>
<reference evidence="4 5" key="1">
    <citation type="submission" date="2015-07" db="EMBL/GenBank/DDBJ databases">
        <title>High-quality genome of monoxenous trypanosomatid Leptomonas pyrrhocoris.</title>
        <authorList>
            <person name="Flegontov P."/>
            <person name="Butenko A."/>
            <person name="Firsov S."/>
            <person name="Vlcek C."/>
            <person name="Logacheva M.D."/>
            <person name="Field M."/>
            <person name="Filatov D."/>
            <person name="Flegontova O."/>
            <person name="Gerasimov E."/>
            <person name="Jackson A.P."/>
            <person name="Kelly S."/>
            <person name="Opperdoes F."/>
            <person name="O'Reilly A."/>
            <person name="Votypka J."/>
            <person name="Yurchenko V."/>
            <person name="Lukes J."/>
        </authorList>
    </citation>
    <scope>NUCLEOTIDE SEQUENCE [LARGE SCALE GENOMIC DNA]</scope>
    <source>
        <strain evidence="4">H10</strain>
    </source>
</reference>
<dbReference type="Pfam" id="PF05257">
    <property type="entry name" value="CHAP"/>
    <property type="match status" value="1"/>
</dbReference>
<feature type="domain" description="Peptidase C51" evidence="3">
    <location>
        <begin position="235"/>
        <end position="393"/>
    </location>
</feature>
<evidence type="ECO:0000259" key="3">
    <source>
        <dbReference type="PROSITE" id="PS50911"/>
    </source>
</evidence>
<dbReference type="Proteomes" id="UP000037923">
    <property type="component" value="Unassembled WGS sequence"/>
</dbReference>
<accession>A0A0N0DYQ7</accession>
<dbReference type="PANTHER" id="PTHR30094">
    <property type="entry name" value="BIFUNCTIONAL GLUTATHIONYLSPERMIDINE SYNTHETASE/AMIDASE-RELATED"/>
    <property type="match status" value="1"/>
</dbReference>
<dbReference type="InterPro" id="IPR007921">
    <property type="entry name" value="CHAP_dom"/>
</dbReference>
<protein>
    <submittedName>
        <fullName evidence="4">Putative mitochondrial D-alanyl-glycyl endopeptidase-like protein</fullName>
    </submittedName>
</protein>
<feature type="compositionally biased region" description="Basic and acidic residues" evidence="1">
    <location>
        <begin position="76"/>
        <end position="86"/>
    </location>
</feature>
<dbReference type="VEuPathDB" id="TriTrypDB:LpyrH10_03_5160"/>
<dbReference type="GO" id="GO:0016874">
    <property type="term" value="F:ligase activity"/>
    <property type="evidence" value="ECO:0007669"/>
    <property type="project" value="TreeGrafter"/>
</dbReference>
<evidence type="ECO:0000313" key="4">
    <source>
        <dbReference type="EMBL" id="KPA84371.1"/>
    </source>
</evidence>
<keyword evidence="2" id="KW-0472">Membrane</keyword>
<dbReference type="PROSITE" id="PS50911">
    <property type="entry name" value="CHAP"/>
    <property type="match status" value="1"/>
</dbReference>
<dbReference type="Gene3D" id="3.90.1720.10">
    <property type="entry name" value="endopeptidase domain like (from Nostoc punctiforme)"/>
    <property type="match status" value="1"/>
</dbReference>